<organism evidence="1 2">
    <name type="scientific">Ramlibacter algicola</name>
    <dbReference type="NCBI Taxonomy" id="2795217"/>
    <lineage>
        <taxon>Bacteria</taxon>
        <taxon>Pseudomonadati</taxon>
        <taxon>Pseudomonadota</taxon>
        <taxon>Betaproteobacteria</taxon>
        <taxon>Burkholderiales</taxon>
        <taxon>Comamonadaceae</taxon>
        <taxon>Ramlibacter</taxon>
    </lineage>
</organism>
<dbReference type="Proteomes" id="UP000617041">
    <property type="component" value="Unassembled WGS sequence"/>
</dbReference>
<evidence type="ECO:0000313" key="1">
    <source>
        <dbReference type="EMBL" id="MBK0391418.1"/>
    </source>
</evidence>
<dbReference type="RefSeq" id="WP_200786239.1">
    <property type="nucleotide sequence ID" value="NZ_JAEDAO010000001.1"/>
</dbReference>
<protein>
    <submittedName>
        <fullName evidence="1">Uncharacterized protein</fullName>
    </submittedName>
</protein>
<reference evidence="1" key="1">
    <citation type="submission" date="2020-12" db="EMBL/GenBank/DDBJ databases">
        <title>Ramlibacter sp. nov., isolated from a freshwater alga, Cryptomonas.</title>
        <authorList>
            <person name="Kim H.M."/>
            <person name="Jeon C.O."/>
        </authorList>
    </citation>
    <scope>NUCLEOTIDE SEQUENCE</scope>
    <source>
        <strain evidence="1">CrO1</strain>
    </source>
</reference>
<keyword evidence="2" id="KW-1185">Reference proteome</keyword>
<accession>A0A934UQ95</accession>
<sequence>MLVTLARQAWEAVLAAMPRTVLRRLDDWARRHAQARAERRRNLMRQRA</sequence>
<dbReference type="AlphaFoldDB" id="A0A934UQ95"/>
<dbReference type="EMBL" id="JAEDAO010000001">
    <property type="protein sequence ID" value="MBK0391418.1"/>
    <property type="molecule type" value="Genomic_DNA"/>
</dbReference>
<name>A0A934UQ95_9BURK</name>
<comment type="caution">
    <text evidence="1">The sequence shown here is derived from an EMBL/GenBank/DDBJ whole genome shotgun (WGS) entry which is preliminary data.</text>
</comment>
<proteinExistence type="predicted"/>
<gene>
    <name evidence="1" type="ORF">I8E28_02335</name>
</gene>
<evidence type="ECO:0000313" key="2">
    <source>
        <dbReference type="Proteomes" id="UP000617041"/>
    </source>
</evidence>